<name>A0A6L3GKQ5_BACFG</name>
<organism evidence="2 3">
    <name type="scientific">Bacteroides fragilis</name>
    <dbReference type="NCBI Taxonomy" id="817"/>
    <lineage>
        <taxon>Bacteria</taxon>
        <taxon>Pseudomonadati</taxon>
        <taxon>Bacteroidota</taxon>
        <taxon>Bacteroidia</taxon>
        <taxon>Bacteroidales</taxon>
        <taxon>Bacteroidaceae</taxon>
        <taxon>Bacteroides</taxon>
    </lineage>
</organism>
<comment type="caution">
    <text evidence="2">The sequence shown here is derived from an EMBL/GenBank/DDBJ whole genome shotgun (WGS) entry which is preliminary data.</text>
</comment>
<dbReference type="Proteomes" id="UP000479773">
    <property type="component" value="Unassembled WGS sequence"/>
</dbReference>
<reference evidence="2 3" key="1">
    <citation type="journal article" date="2019" name="Nat. Med.">
        <title>A library of human gut bacterial isolates paired with longitudinal multiomics data enables mechanistic microbiome research.</title>
        <authorList>
            <person name="Poyet M."/>
            <person name="Groussin M."/>
            <person name="Gibbons S.M."/>
            <person name="Avila-Pacheco J."/>
            <person name="Jiang X."/>
            <person name="Kearney S.M."/>
            <person name="Perrotta A.R."/>
            <person name="Berdy B."/>
            <person name="Zhao S."/>
            <person name="Lieberman T.D."/>
            <person name="Swanson P.K."/>
            <person name="Smith M."/>
            <person name="Roesemann S."/>
            <person name="Alexander J.E."/>
            <person name="Rich S.A."/>
            <person name="Livny J."/>
            <person name="Vlamakis H."/>
            <person name="Clish C."/>
            <person name="Bullock K."/>
            <person name="Deik A."/>
            <person name="Scott J."/>
            <person name="Pierce K.A."/>
            <person name="Xavier R.J."/>
            <person name="Alm E.J."/>
        </authorList>
    </citation>
    <scope>NUCLEOTIDE SEQUENCE [LARGE SCALE GENOMIC DNA]</scope>
    <source>
        <strain evidence="2 3">BIOML-A106</strain>
    </source>
</reference>
<keyword evidence="1" id="KW-0472">Membrane</keyword>
<evidence type="ECO:0000313" key="2">
    <source>
        <dbReference type="EMBL" id="KAA4737824.1"/>
    </source>
</evidence>
<keyword evidence="1" id="KW-0812">Transmembrane</keyword>
<protein>
    <submittedName>
        <fullName evidence="2">Uncharacterized protein</fullName>
    </submittedName>
</protein>
<sequence>MKIVIKEKVIPYILISLFSFIGLSAYGYKAEGQGGSKAVVWSISKIDTMQKNVQRNDERNPNIQNIEYLKKMFRQKAVDEISENIVYPLKRTSPIP</sequence>
<dbReference type="AlphaFoldDB" id="A0A6L3GKQ5"/>
<keyword evidence="1" id="KW-1133">Transmembrane helix</keyword>
<accession>A0A6L3GKQ5</accession>
<dbReference type="EMBL" id="VWEQ01000272">
    <property type="protein sequence ID" value="KAA4737824.1"/>
    <property type="molecule type" value="Genomic_DNA"/>
</dbReference>
<evidence type="ECO:0000313" key="3">
    <source>
        <dbReference type="Proteomes" id="UP000479773"/>
    </source>
</evidence>
<feature type="transmembrane region" description="Helical" evidence="1">
    <location>
        <begin position="9"/>
        <end position="28"/>
    </location>
</feature>
<evidence type="ECO:0000256" key="1">
    <source>
        <dbReference type="SAM" id="Phobius"/>
    </source>
</evidence>
<gene>
    <name evidence="2" type="ORF">F3B44_26935</name>
</gene>
<feature type="non-terminal residue" evidence="2">
    <location>
        <position position="96"/>
    </location>
</feature>
<proteinExistence type="predicted"/>